<evidence type="ECO:0000313" key="2">
    <source>
        <dbReference type="Proteomes" id="UP000295649"/>
    </source>
</evidence>
<dbReference type="EMBL" id="SMCN01000031">
    <property type="protein sequence ID" value="TCV76901.1"/>
    <property type="molecule type" value="Genomic_DNA"/>
</dbReference>
<protein>
    <submittedName>
        <fullName evidence="1">Uncharacterized protein</fullName>
    </submittedName>
</protein>
<accession>A0ABY2CGM0</accession>
<organism evidence="1 2">
    <name type="scientific">Methylomonas methanica</name>
    <dbReference type="NCBI Taxonomy" id="421"/>
    <lineage>
        <taxon>Bacteria</taxon>
        <taxon>Pseudomonadati</taxon>
        <taxon>Pseudomonadota</taxon>
        <taxon>Gammaproteobacteria</taxon>
        <taxon>Methylococcales</taxon>
        <taxon>Methylococcaceae</taxon>
        <taxon>Methylomonas</taxon>
    </lineage>
</organism>
<evidence type="ECO:0000313" key="1">
    <source>
        <dbReference type="EMBL" id="TCV76901.1"/>
    </source>
</evidence>
<proteinExistence type="predicted"/>
<gene>
    <name evidence="1" type="ORF">EDE11_13122</name>
</gene>
<reference evidence="1 2" key="1">
    <citation type="submission" date="2019-03" db="EMBL/GenBank/DDBJ databases">
        <title>Systems level insights into methane cycling in arid and semi-arid ecosystems.</title>
        <authorList>
            <person name="Kalyuzhnaya M."/>
        </authorList>
    </citation>
    <scope>NUCLEOTIDE SEQUENCE [LARGE SCALE GENOMIC DNA]</scope>
    <source>
        <strain evidence="1 2">S-1</strain>
    </source>
</reference>
<sequence length="61" mass="7486">MAIRYLLIQAQLLISWAETSCHQLVFERTTELFWNPNGFKRKTVYRYLIDHTNNFLSLWFF</sequence>
<comment type="caution">
    <text evidence="1">The sequence shown here is derived from an EMBL/GenBank/DDBJ whole genome shotgun (WGS) entry which is preliminary data.</text>
</comment>
<name>A0ABY2CGM0_METMH</name>
<dbReference type="Proteomes" id="UP000295649">
    <property type="component" value="Unassembled WGS sequence"/>
</dbReference>
<keyword evidence="2" id="KW-1185">Reference proteome</keyword>